<evidence type="ECO:0000313" key="3">
    <source>
        <dbReference type="EMBL" id="MEN3930503.1"/>
    </source>
</evidence>
<dbReference type="RefSeq" id="WP_346336509.1">
    <property type="nucleotide sequence ID" value="NZ_JBBYXI010000002.1"/>
</dbReference>
<keyword evidence="4" id="KW-1185">Reference proteome</keyword>
<dbReference type="Proteomes" id="UP001418637">
    <property type="component" value="Unassembled WGS sequence"/>
</dbReference>
<comment type="caution">
    <text evidence="3">The sequence shown here is derived from an EMBL/GenBank/DDBJ whole genome shotgun (WGS) entry which is preliminary data.</text>
</comment>
<feature type="transmembrane region" description="Helical" evidence="2">
    <location>
        <begin position="65"/>
        <end position="82"/>
    </location>
</feature>
<keyword evidence="2" id="KW-1133">Transmembrane helix</keyword>
<protein>
    <submittedName>
        <fullName evidence="3">Uncharacterized protein</fullName>
    </submittedName>
</protein>
<sequence>MEKSLAEIKAIEDRIEYLESLQDAESECEETAEQSDKGKGLPIPLAIGAGAILGGVLLFNATHNSAFIIASLLIFIVAGIRWNSSRTNNKKEVQAYYERRAEIDILKQRLKVMKAGKE</sequence>
<evidence type="ECO:0000256" key="1">
    <source>
        <dbReference type="SAM" id="Coils"/>
    </source>
</evidence>
<organism evidence="3 4">
    <name type="scientific">Hohaiivirga grylli</name>
    <dbReference type="NCBI Taxonomy" id="3133970"/>
    <lineage>
        <taxon>Bacteria</taxon>
        <taxon>Pseudomonadati</taxon>
        <taxon>Pseudomonadota</taxon>
        <taxon>Alphaproteobacteria</taxon>
        <taxon>Hyphomicrobiales</taxon>
        <taxon>Methylobacteriaceae</taxon>
        <taxon>Hohaiivirga</taxon>
    </lineage>
</organism>
<proteinExistence type="predicted"/>
<gene>
    <name evidence="3" type="ORF">WJT86_05415</name>
</gene>
<feature type="coiled-coil region" evidence="1">
    <location>
        <begin position="1"/>
        <end position="34"/>
    </location>
</feature>
<feature type="transmembrane region" description="Helical" evidence="2">
    <location>
        <begin position="41"/>
        <end position="59"/>
    </location>
</feature>
<keyword evidence="2" id="KW-0812">Transmembrane</keyword>
<accession>A0ABV0BIW2</accession>
<name>A0ABV0BIW2_9HYPH</name>
<keyword evidence="1" id="KW-0175">Coiled coil</keyword>
<evidence type="ECO:0000256" key="2">
    <source>
        <dbReference type="SAM" id="Phobius"/>
    </source>
</evidence>
<reference evidence="3 4" key="1">
    <citation type="submission" date="2024-04" db="EMBL/GenBank/DDBJ databases">
        <title>A novel species isolated from cricket.</title>
        <authorList>
            <person name="Wang H.-C."/>
        </authorList>
    </citation>
    <scope>NUCLEOTIDE SEQUENCE [LARGE SCALE GENOMIC DNA]</scope>
    <source>
        <strain evidence="3 4">WL0021</strain>
    </source>
</reference>
<evidence type="ECO:0000313" key="4">
    <source>
        <dbReference type="Proteomes" id="UP001418637"/>
    </source>
</evidence>
<keyword evidence="2" id="KW-0472">Membrane</keyword>
<dbReference type="EMBL" id="JBBYXI010000002">
    <property type="protein sequence ID" value="MEN3930503.1"/>
    <property type="molecule type" value="Genomic_DNA"/>
</dbReference>